<proteinExistence type="predicted"/>
<feature type="transmembrane region" description="Helical" evidence="1">
    <location>
        <begin position="29"/>
        <end position="51"/>
    </location>
</feature>
<comment type="caution">
    <text evidence="2">The sequence shown here is derived from an EMBL/GenBank/DDBJ whole genome shotgun (WGS) entry which is preliminary data.</text>
</comment>
<dbReference type="AlphaFoldDB" id="A0A8K0K494"/>
<name>A0A8K0K494_LADFU</name>
<reference evidence="2" key="2">
    <citation type="submission" date="2017-10" db="EMBL/GenBank/DDBJ databases">
        <title>Ladona fulva Genome sequencing and assembly.</title>
        <authorList>
            <person name="Murali S."/>
            <person name="Richards S."/>
            <person name="Bandaranaike D."/>
            <person name="Bellair M."/>
            <person name="Blankenburg K."/>
            <person name="Chao H."/>
            <person name="Dinh H."/>
            <person name="Doddapaneni H."/>
            <person name="Dugan-Rocha S."/>
            <person name="Elkadiri S."/>
            <person name="Gnanaolivu R."/>
            <person name="Hernandez B."/>
            <person name="Skinner E."/>
            <person name="Javaid M."/>
            <person name="Lee S."/>
            <person name="Li M."/>
            <person name="Ming W."/>
            <person name="Munidasa M."/>
            <person name="Muniz J."/>
            <person name="Nguyen L."/>
            <person name="Hughes D."/>
            <person name="Osuji N."/>
            <person name="Pu L.-L."/>
            <person name="Puazo M."/>
            <person name="Qu C."/>
            <person name="Quiroz J."/>
            <person name="Raj R."/>
            <person name="Weissenberger G."/>
            <person name="Xin Y."/>
            <person name="Zou X."/>
            <person name="Han Y."/>
            <person name="Worley K."/>
            <person name="Muzny D."/>
            <person name="Gibbs R."/>
        </authorList>
    </citation>
    <scope>NUCLEOTIDE SEQUENCE</scope>
    <source>
        <strain evidence="2">Sampled in the wild</strain>
    </source>
</reference>
<evidence type="ECO:0000256" key="1">
    <source>
        <dbReference type="SAM" id="Phobius"/>
    </source>
</evidence>
<reference evidence="2" key="1">
    <citation type="submission" date="2013-04" db="EMBL/GenBank/DDBJ databases">
        <authorList>
            <person name="Qu J."/>
            <person name="Murali S.C."/>
            <person name="Bandaranaike D."/>
            <person name="Bellair M."/>
            <person name="Blankenburg K."/>
            <person name="Chao H."/>
            <person name="Dinh H."/>
            <person name="Doddapaneni H."/>
            <person name="Downs B."/>
            <person name="Dugan-Rocha S."/>
            <person name="Elkadiri S."/>
            <person name="Gnanaolivu R.D."/>
            <person name="Hernandez B."/>
            <person name="Javaid M."/>
            <person name="Jayaseelan J.C."/>
            <person name="Lee S."/>
            <person name="Li M."/>
            <person name="Ming W."/>
            <person name="Munidasa M."/>
            <person name="Muniz J."/>
            <person name="Nguyen L."/>
            <person name="Ongeri F."/>
            <person name="Osuji N."/>
            <person name="Pu L.-L."/>
            <person name="Puazo M."/>
            <person name="Qu C."/>
            <person name="Quiroz J."/>
            <person name="Raj R."/>
            <person name="Weissenberger G."/>
            <person name="Xin Y."/>
            <person name="Zou X."/>
            <person name="Han Y."/>
            <person name="Richards S."/>
            <person name="Worley K."/>
            <person name="Muzny D."/>
            <person name="Gibbs R."/>
        </authorList>
    </citation>
    <scope>NUCLEOTIDE SEQUENCE</scope>
    <source>
        <strain evidence="2">Sampled in the wild</strain>
    </source>
</reference>
<sequence length="332" mass="37161">MSTPITDRGLVMLCLTSDGSPRCQKLRRLIVYETSITRFGAAIVLLSLPLLREFDFDRMFETLSEIGECCPNIVDLNLMSTPITDRGLVMLCLTSDGSPRCQKLRRLIVYETSITRFGAAIVLLSLPLLREFDFDRMFEAIGIVNAWSELEEHVLAALGVSASRQRLPPKESLLLTTFTSTAESASEQLTEVIANVCPQIESLSIDGTSLSSEDLYPFMEFQHLTSLSLTNYKSSRCYKGSLDFEDGVLPLLTAVGPQLKNLILSKFTSVDISGEIKFFMGLQISIPKNNFTLLWFIMQSIQNNIFWLGLHIICSTLKDLLIKLSYCTNLLV</sequence>
<accession>A0A8K0K494</accession>
<organism evidence="2 3">
    <name type="scientific">Ladona fulva</name>
    <name type="common">Scarce chaser dragonfly</name>
    <name type="synonym">Libellula fulva</name>
    <dbReference type="NCBI Taxonomy" id="123851"/>
    <lineage>
        <taxon>Eukaryota</taxon>
        <taxon>Metazoa</taxon>
        <taxon>Ecdysozoa</taxon>
        <taxon>Arthropoda</taxon>
        <taxon>Hexapoda</taxon>
        <taxon>Insecta</taxon>
        <taxon>Pterygota</taxon>
        <taxon>Palaeoptera</taxon>
        <taxon>Odonata</taxon>
        <taxon>Epiprocta</taxon>
        <taxon>Anisoptera</taxon>
        <taxon>Libelluloidea</taxon>
        <taxon>Libellulidae</taxon>
        <taxon>Ladona</taxon>
    </lineage>
</organism>
<keyword evidence="1" id="KW-0812">Transmembrane</keyword>
<dbReference type="OrthoDB" id="16120at2759"/>
<dbReference type="Proteomes" id="UP000792457">
    <property type="component" value="Unassembled WGS sequence"/>
</dbReference>
<keyword evidence="1" id="KW-1133">Transmembrane helix</keyword>
<keyword evidence="1" id="KW-0472">Membrane</keyword>
<keyword evidence="3" id="KW-1185">Reference proteome</keyword>
<dbReference type="Gene3D" id="3.80.10.10">
    <property type="entry name" value="Ribonuclease Inhibitor"/>
    <property type="match status" value="1"/>
</dbReference>
<dbReference type="EMBL" id="KZ308333">
    <property type="protein sequence ID" value="KAG8227678.1"/>
    <property type="molecule type" value="Genomic_DNA"/>
</dbReference>
<dbReference type="InterPro" id="IPR032675">
    <property type="entry name" value="LRR_dom_sf"/>
</dbReference>
<protein>
    <submittedName>
        <fullName evidence="2">Uncharacterized protein</fullName>
    </submittedName>
</protein>
<dbReference type="SUPFAM" id="SSF52047">
    <property type="entry name" value="RNI-like"/>
    <property type="match status" value="1"/>
</dbReference>
<evidence type="ECO:0000313" key="3">
    <source>
        <dbReference type="Proteomes" id="UP000792457"/>
    </source>
</evidence>
<gene>
    <name evidence="2" type="ORF">J437_LFUL006989</name>
</gene>
<evidence type="ECO:0000313" key="2">
    <source>
        <dbReference type="EMBL" id="KAG8227678.1"/>
    </source>
</evidence>